<evidence type="ECO:0000313" key="15">
    <source>
        <dbReference type="EMBL" id="MDQ7248590.1"/>
    </source>
</evidence>
<proteinExistence type="inferred from homology"/>
<evidence type="ECO:0000256" key="6">
    <source>
        <dbReference type="ARBA" id="ARBA00022670"/>
    </source>
</evidence>
<evidence type="ECO:0000256" key="1">
    <source>
        <dbReference type="ARBA" id="ARBA00001772"/>
    </source>
</evidence>
<keyword evidence="9" id="KW-0574">Periplasm</keyword>
<keyword evidence="8" id="KW-0677">Repeat</keyword>
<keyword evidence="11" id="KW-0720">Serine protease</keyword>
<dbReference type="InterPro" id="IPR009003">
    <property type="entry name" value="Peptidase_S1_PA"/>
</dbReference>
<dbReference type="InterPro" id="IPR036034">
    <property type="entry name" value="PDZ_sf"/>
</dbReference>
<dbReference type="SUPFAM" id="SSF50494">
    <property type="entry name" value="Trypsin-like serine proteases"/>
    <property type="match status" value="1"/>
</dbReference>
<name>A0ABU0YLI6_9PROT</name>
<evidence type="ECO:0000256" key="3">
    <source>
        <dbReference type="ARBA" id="ARBA00010541"/>
    </source>
</evidence>
<evidence type="ECO:0000256" key="8">
    <source>
        <dbReference type="ARBA" id="ARBA00022737"/>
    </source>
</evidence>
<dbReference type="PANTHER" id="PTHR22939">
    <property type="entry name" value="SERINE PROTEASE FAMILY S1C HTRA-RELATED"/>
    <property type="match status" value="1"/>
</dbReference>
<dbReference type="InterPro" id="IPR001940">
    <property type="entry name" value="Peptidase_S1C"/>
</dbReference>
<keyword evidence="7" id="KW-0732">Signal</keyword>
<evidence type="ECO:0000256" key="2">
    <source>
        <dbReference type="ARBA" id="ARBA00004418"/>
    </source>
</evidence>
<dbReference type="InterPro" id="IPR011782">
    <property type="entry name" value="Pept_S1C_Do"/>
</dbReference>
<evidence type="ECO:0000256" key="11">
    <source>
        <dbReference type="ARBA" id="ARBA00022825"/>
    </source>
</evidence>
<keyword evidence="6" id="KW-0645">Protease</keyword>
<dbReference type="RefSeq" id="WP_379956064.1">
    <property type="nucleotide sequence ID" value="NZ_JAUYVI010000004.1"/>
</dbReference>
<keyword evidence="16" id="KW-1185">Reference proteome</keyword>
<comment type="similarity">
    <text evidence="3">Belongs to the peptidase S1C family.</text>
</comment>
<dbReference type="EMBL" id="JAUYVI010000004">
    <property type="protein sequence ID" value="MDQ7248590.1"/>
    <property type="molecule type" value="Genomic_DNA"/>
</dbReference>
<feature type="domain" description="PDZ" evidence="14">
    <location>
        <begin position="292"/>
        <end position="388"/>
    </location>
</feature>
<comment type="subcellular location">
    <subcellularLocation>
        <location evidence="2">Periplasm</location>
    </subcellularLocation>
</comment>
<keyword evidence="12" id="KW-0346">Stress response</keyword>
<evidence type="ECO:0000313" key="16">
    <source>
        <dbReference type="Proteomes" id="UP001230156"/>
    </source>
</evidence>
<evidence type="ECO:0000256" key="9">
    <source>
        <dbReference type="ARBA" id="ARBA00022764"/>
    </source>
</evidence>
<sequence>MFDVFKQNRVARRLALAATAASFVAVPAFVGGYALRDVPVIQSAHADSMGADTNLSNQAGGVQMVPASFADLAAKVTPAVVNISSTHVETAAADQPDMPNFPKGSPFEQFFKQFMENQGQGGKPMKRKATALGSGFVIDPTGYIVTNNHVIESATEIQVTTTDGVDHPAKLIGADPKTDLALLKIETTKPLPYVQFGDSDKARVGDWVLAVGNPFGLGGTVTTGIVSARSRDIHEGPFDDFLQIDASINQGNSGGPTFDMNGNVVGINTAIFSPSGGSVGIGFAIPSNLAKPILAELKDKGSIQRGYLGVEIQQVTPEIAKAIGLDEPKGALVASIQPDSPAAKAKLEPGDVIVSYNNQPVHEMRDLPRLVAETDPNAKVEIGVVRDKKEITVATTVGKLKDDTKVASNDQQSQDDGATADNTAGVQVSALGATLAKVTPETRQMFNLDDSEKGVVVADLDSDGPLADQGIRPGDVIKRVSDSAVSSPADVKRLAEKAKENKENVLLMLVDRQGRSLFVAVKLDNA</sequence>
<dbReference type="EC" id="3.4.21.107" evidence="4"/>
<protein>
    <recommendedName>
        <fullName evidence="5">Probable periplasmic serine endoprotease DegP-like</fullName>
        <ecNumber evidence="4">3.4.21.107</ecNumber>
    </recommendedName>
    <alternativeName>
        <fullName evidence="13">Protease Do</fullName>
    </alternativeName>
</protein>
<evidence type="ECO:0000256" key="5">
    <source>
        <dbReference type="ARBA" id="ARBA00013958"/>
    </source>
</evidence>
<reference evidence="16" key="1">
    <citation type="submission" date="2023-08" db="EMBL/GenBank/DDBJ databases">
        <title>Rhodospirillaceae gen. nov., a novel taxon isolated from the Yangtze River Yuezi River estuary sludge.</title>
        <authorList>
            <person name="Ruan L."/>
        </authorList>
    </citation>
    <scope>NUCLEOTIDE SEQUENCE [LARGE SCALE GENOMIC DNA]</scope>
    <source>
        <strain evidence="16">R-7</strain>
    </source>
</reference>
<dbReference type="SUPFAM" id="SSF50156">
    <property type="entry name" value="PDZ domain-like"/>
    <property type="match status" value="2"/>
</dbReference>
<dbReference type="Gene3D" id="2.40.10.120">
    <property type="match status" value="1"/>
</dbReference>
<organism evidence="15 16">
    <name type="scientific">Dongia sedimenti</name>
    <dbReference type="NCBI Taxonomy" id="3064282"/>
    <lineage>
        <taxon>Bacteria</taxon>
        <taxon>Pseudomonadati</taxon>
        <taxon>Pseudomonadota</taxon>
        <taxon>Alphaproteobacteria</taxon>
        <taxon>Rhodospirillales</taxon>
        <taxon>Dongiaceae</taxon>
        <taxon>Dongia</taxon>
    </lineage>
</organism>
<dbReference type="Gene3D" id="2.30.42.10">
    <property type="match status" value="2"/>
</dbReference>
<dbReference type="PANTHER" id="PTHR22939:SF130">
    <property type="entry name" value="PERIPLASMIC SERINE ENDOPROTEASE DEGP-LIKE-RELATED"/>
    <property type="match status" value="1"/>
</dbReference>
<dbReference type="NCBIfam" id="TIGR02037">
    <property type="entry name" value="degP_htrA_DO"/>
    <property type="match status" value="1"/>
</dbReference>
<evidence type="ECO:0000256" key="4">
    <source>
        <dbReference type="ARBA" id="ARBA00013035"/>
    </source>
</evidence>
<keyword evidence="10" id="KW-0378">Hydrolase</keyword>
<dbReference type="Pfam" id="PF13180">
    <property type="entry name" value="PDZ_2"/>
    <property type="match status" value="2"/>
</dbReference>
<evidence type="ECO:0000256" key="12">
    <source>
        <dbReference type="ARBA" id="ARBA00023016"/>
    </source>
</evidence>
<dbReference type="Proteomes" id="UP001230156">
    <property type="component" value="Unassembled WGS sequence"/>
</dbReference>
<accession>A0ABU0YLI6</accession>
<comment type="caution">
    <text evidence="15">The sequence shown here is derived from an EMBL/GenBank/DDBJ whole genome shotgun (WGS) entry which is preliminary data.</text>
</comment>
<evidence type="ECO:0000259" key="14">
    <source>
        <dbReference type="PROSITE" id="PS50106"/>
    </source>
</evidence>
<dbReference type="Pfam" id="PF13365">
    <property type="entry name" value="Trypsin_2"/>
    <property type="match status" value="1"/>
</dbReference>
<evidence type="ECO:0000256" key="7">
    <source>
        <dbReference type="ARBA" id="ARBA00022729"/>
    </source>
</evidence>
<evidence type="ECO:0000256" key="13">
    <source>
        <dbReference type="ARBA" id="ARBA00032850"/>
    </source>
</evidence>
<gene>
    <name evidence="15" type="ORF">Q8A70_12970</name>
</gene>
<dbReference type="PRINTS" id="PR00834">
    <property type="entry name" value="PROTEASES2C"/>
</dbReference>
<dbReference type="SMART" id="SM00228">
    <property type="entry name" value="PDZ"/>
    <property type="match status" value="2"/>
</dbReference>
<dbReference type="InterPro" id="IPR001478">
    <property type="entry name" value="PDZ"/>
</dbReference>
<comment type="catalytic activity">
    <reaction evidence="1">
        <text>Acts on substrates that are at least partially unfolded. The cleavage site P1 residue is normally between a pair of hydrophobic residues, such as Val-|-Val.</text>
        <dbReference type="EC" id="3.4.21.107"/>
    </reaction>
</comment>
<dbReference type="CDD" id="cd10839">
    <property type="entry name" value="cpPDZ1_DegP-like"/>
    <property type="match status" value="1"/>
</dbReference>
<dbReference type="PROSITE" id="PS50106">
    <property type="entry name" value="PDZ"/>
    <property type="match status" value="1"/>
</dbReference>
<evidence type="ECO:0000256" key="10">
    <source>
        <dbReference type="ARBA" id="ARBA00022801"/>
    </source>
</evidence>